<organism evidence="1 2">
    <name type="scientific">Collichthys lucidus</name>
    <name type="common">Big head croaker</name>
    <name type="synonym">Sciaena lucida</name>
    <dbReference type="NCBI Taxonomy" id="240159"/>
    <lineage>
        <taxon>Eukaryota</taxon>
        <taxon>Metazoa</taxon>
        <taxon>Chordata</taxon>
        <taxon>Craniata</taxon>
        <taxon>Vertebrata</taxon>
        <taxon>Euteleostomi</taxon>
        <taxon>Actinopterygii</taxon>
        <taxon>Neopterygii</taxon>
        <taxon>Teleostei</taxon>
        <taxon>Neoteleostei</taxon>
        <taxon>Acanthomorphata</taxon>
        <taxon>Eupercaria</taxon>
        <taxon>Sciaenidae</taxon>
        <taxon>Collichthys</taxon>
    </lineage>
</organism>
<dbReference type="EMBL" id="CM014086">
    <property type="protein sequence ID" value="TKS75421.1"/>
    <property type="molecule type" value="Genomic_DNA"/>
</dbReference>
<dbReference type="AlphaFoldDB" id="A0A4U5UM66"/>
<accession>A0A4U5UM66</accession>
<protein>
    <submittedName>
        <fullName evidence="1">Uncharacterized protein</fullName>
    </submittedName>
</protein>
<dbReference type="Proteomes" id="UP000298787">
    <property type="component" value="Chromosome 9"/>
</dbReference>
<evidence type="ECO:0000313" key="2">
    <source>
        <dbReference type="Proteomes" id="UP000298787"/>
    </source>
</evidence>
<reference evidence="1 2" key="1">
    <citation type="submission" date="2019-01" db="EMBL/GenBank/DDBJ databases">
        <title>Genome Assembly of Collichthys lucidus.</title>
        <authorList>
            <person name="Cai M."/>
            <person name="Xiao S."/>
        </authorList>
    </citation>
    <scope>NUCLEOTIDE SEQUENCE [LARGE SCALE GENOMIC DNA]</scope>
    <source>
        <strain evidence="1">JT15FE1705JMU</strain>
        <tissue evidence="1">Muscle</tissue>
    </source>
</reference>
<evidence type="ECO:0000313" key="1">
    <source>
        <dbReference type="EMBL" id="TKS75421.1"/>
    </source>
</evidence>
<keyword evidence="2" id="KW-1185">Reference proteome</keyword>
<name>A0A4U5UM66_COLLU</name>
<proteinExistence type="predicted"/>
<gene>
    <name evidence="1" type="ORF">D9C73_010418</name>
</gene>
<sequence length="148" mass="16065">MKRLCRRLAVAVAVLVWLGALVYLLVLSRRKLPELGTGAGAGAGGGGVAAGGGGETAYNQFFTASVKLWDLSAATRRLVSSLPRTQSVPTMTKKEIKCFIIQRRVKTGPKFDDDDIIHCSGKQVLVCRLNVFYSSPSSHTSRLMRLRN</sequence>